<keyword evidence="1" id="KW-0808">Transferase</keyword>
<comment type="caution">
    <text evidence="3">The sequence shown here is derived from an EMBL/GenBank/DDBJ whole genome shotgun (WGS) entry which is preliminary data.</text>
</comment>
<dbReference type="Pfam" id="PF13673">
    <property type="entry name" value="Acetyltransf_10"/>
    <property type="match status" value="1"/>
</dbReference>
<keyword evidence="4" id="KW-1185">Reference proteome</keyword>
<dbReference type="PANTHER" id="PTHR13947">
    <property type="entry name" value="GNAT FAMILY N-ACETYLTRANSFERASE"/>
    <property type="match status" value="1"/>
</dbReference>
<dbReference type="Proteomes" id="UP001202248">
    <property type="component" value="Unassembled WGS sequence"/>
</dbReference>
<name>A0ABS9SQ94_9BACT</name>
<sequence>MALKIIDYGTIEYQQMIELRNEILRKPLGMLLEGNDIAADQENILIGAFEDEKMLGCCMLVREGARGVLLRQMAVRNQLQGKGIGRALMEFAETIARDIGYREISMHARTSATGFYEKMGYVTTGDEFLKLSISHVLMVKRIS</sequence>
<dbReference type="PROSITE" id="PS51186">
    <property type="entry name" value="GNAT"/>
    <property type="match status" value="1"/>
</dbReference>
<dbReference type="InterPro" id="IPR016181">
    <property type="entry name" value="Acyl_CoA_acyltransferase"/>
</dbReference>
<evidence type="ECO:0000313" key="4">
    <source>
        <dbReference type="Proteomes" id="UP001202248"/>
    </source>
</evidence>
<protein>
    <submittedName>
        <fullName evidence="3">GNAT family N-acetyltransferase</fullName>
    </submittedName>
</protein>
<dbReference type="RefSeq" id="WP_240832865.1">
    <property type="nucleotide sequence ID" value="NZ_JAKWBL010000004.1"/>
</dbReference>
<dbReference type="SUPFAM" id="SSF55729">
    <property type="entry name" value="Acyl-CoA N-acyltransferases (Nat)"/>
    <property type="match status" value="1"/>
</dbReference>
<proteinExistence type="predicted"/>
<reference evidence="3 4" key="1">
    <citation type="submission" date="2022-02" db="EMBL/GenBank/DDBJ databases">
        <authorList>
            <person name="Min J."/>
        </authorList>
    </citation>
    <scope>NUCLEOTIDE SEQUENCE [LARGE SCALE GENOMIC DNA]</scope>
    <source>
        <strain evidence="3 4">GR10-1</strain>
    </source>
</reference>
<accession>A0ABS9SQ94</accession>
<gene>
    <name evidence="3" type="ORF">MKP09_23010</name>
</gene>
<feature type="domain" description="N-acetyltransferase" evidence="2">
    <location>
        <begin position="3"/>
        <end position="143"/>
    </location>
</feature>
<evidence type="ECO:0000313" key="3">
    <source>
        <dbReference type="EMBL" id="MCH5600578.1"/>
    </source>
</evidence>
<organism evidence="3 4">
    <name type="scientific">Niabella ginsengisoli</name>
    <dbReference type="NCBI Taxonomy" id="522298"/>
    <lineage>
        <taxon>Bacteria</taxon>
        <taxon>Pseudomonadati</taxon>
        <taxon>Bacteroidota</taxon>
        <taxon>Chitinophagia</taxon>
        <taxon>Chitinophagales</taxon>
        <taxon>Chitinophagaceae</taxon>
        <taxon>Niabella</taxon>
    </lineage>
</organism>
<dbReference type="CDD" id="cd04301">
    <property type="entry name" value="NAT_SF"/>
    <property type="match status" value="1"/>
</dbReference>
<dbReference type="InterPro" id="IPR000182">
    <property type="entry name" value="GNAT_dom"/>
</dbReference>
<dbReference type="EMBL" id="JAKWBL010000004">
    <property type="protein sequence ID" value="MCH5600578.1"/>
    <property type="molecule type" value="Genomic_DNA"/>
</dbReference>
<dbReference type="InterPro" id="IPR050769">
    <property type="entry name" value="NAT_camello-type"/>
</dbReference>
<evidence type="ECO:0000256" key="1">
    <source>
        <dbReference type="ARBA" id="ARBA00022679"/>
    </source>
</evidence>
<dbReference type="PANTHER" id="PTHR13947:SF37">
    <property type="entry name" value="LD18367P"/>
    <property type="match status" value="1"/>
</dbReference>
<dbReference type="Gene3D" id="3.40.630.30">
    <property type="match status" value="1"/>
</dbReference>
<evidence type="ECO:0000259" key="2">
    <source>
        <dbReference type="PROSITE" id="PS51186"/>
    </source>
</evidence>